<accession>A0A1V0SIE4</accession>
<reference evidence="2" key="1">
    <citation type="journal article" date="2017" name="Science">
        <title>Giant viruses with an expanded complement of translation system components.</title>
        <authorList>
            <person name="Schulz F."/>
            <person name="Yutin N."/>
            <person name="Ivanova N.N."/>
            <person name="Ortega D.R."/>
            <person name="Lee T.K."/>
            <person name="Vierheilig J."/>
            <person name="Daims H."/>
            <person name="Horn M."/>
            <person name="Wagner M."/>
            <person name="Jensen G.J."/>
            <person name="Kyrpides N.C."/>
            <person name="Koonin E.V."/>
            <person name="Woyke T."/>
        </authorList>
    </citation>
    <scope>NUCLEOTIDE SEQUENCE</scope>
    <source>
        <strain evidence="2">KNV1</strain>
    </source>
</reference>
<gene>
    <name evidence="2" type="ORF">Klosneuvirus_1_350</name>
</gene>
<sequence length="164" mass="18599">MPKQVVCGIGKVGKNQKLGSMKECAEKKQIRYWGVNKVDPKILELAKKGSKRGESRKSIILKMVGLRGKLTKLRKEIAATKDKKEKDKLEKEKAKFEAELEVVAKKFEKIEKEKNKKGGSRRSRTSRGSRKGSRRGSKKGSRRTSRKGSKRTSRKGSRRGSRKN</sequence>
<name>A0A1V0SIE4_9VIRU</name>
<feature type="region of interest" description="Disordered" evidence="1">
    <location>
        <begin position="109"/>
        <end position="164"/>
    </location>
</feature>
<proteinExistence type="predicted"/>
<dbReference type="EMBL" id="KY684108">
    <property type="protein sequence ID" value="ARF11493.1"/>
    <property type="molecule type" value="Genomic_DNA"/>
</dbReference>
<evidence type="ECO:0000256" key="1">
    <source>
        <dbReference type="SAM" id="MobiDB-lite"/>
    </source>
</evidence>
<protein>
    <submittedName>
        <fullName evidence="2">Uncharacterized protein</fullName>
    </submittedName>
</protein>
<evidence type="ECO:0000313" key="2">
    <source>
        <dbReference type="EMBL" id="ARF11493.1"/>
    </source>
</evidence>
<organism evidence="2">
    <name type="scientific">Klosneuvirus KNV1</name>
    <dbReference type="NCBI Taxonomy" id="1977640"/>
    <lineage>
        <taxon>Viruses</taxon>
        <taxon>Varidnaviria</taxon>
        <taxon>Bamfordvirae</taxon>
        <taxon>Nucleocytoviricota</taxon>
        <taxon>Megaviricetes</taxon>
        <taxon>Imitervirales</taxon>
        <taxon>Mimiviridae</taxon>
        <taxon>Klosneuvirinae</taxon>
        <taxon>Klosneuvirus</taxon>
    </lineage>
</organism>
<feature type="compositionally biased region" description="Basic residues" evidence="1">
    <location>
        <begin position="117"/>
        <end position="164"/>
    </location>
</feature>